<dbReference type="Pfam" id="PF03080">
    <property type="entry name" value="Neprosin"/>
    <property type="match status" value="1"/>
</dbReference>
<protein>
    <recommendedName>
        <fullName evidence="2">Neprosin PEP catalytic domain-containing protein</fullName>
    </recommendedName>
</protein>
<evidence type="ECO:0000259" key="2">
    <source>
        <dbReference type="PROSITE" id="PS52045"/>
    </source>
</evidence>
<dbReference type="PANTHER" id="PTHR31589:SF110">
    <property type="entry name" value="PROTEIN, PUTATIVE (DUF239)-RELATED"/>
    <property type="match status" value="1"/>
</dbReference>
<dbReference type="Gramene" id="ONK71380">
    <property type="protein sequence ID" value="ONK71380"/>
    <property type="gene ID" value="A4U43_C04F7950"/>
</dbReference>
<organism evidence="3 4">
    <name type="scientific">Asparagus officinalis</name>
    <name type="common">Garden asparagus</name>
    <dbReference type="NCBI Taxonomy" id="4686"/>
    <lineage>
        <taxon>Eukaryota</taxon>
        <taxon>Viridiplantae</taxon>
        <taxon>Streptophyta</taxon>
        <taxon>Embryophyta</taxon>
        <taxon>Tracheophyta</taxon>
        <taxon>Spermatophyta</taxon>
        <taxon>Magnoliopsida</taxon>
        <taxon>Liliopsida</taxon>
        <taxon>Asparagales</taxon>
        <taxon>Asparagaceae</taxon>
        <taxon>Asparagoideae</taxon>
        <taxon>Asparagus</taxon>
    </lineage>
</organism>
<accession>A0A5P1F4I9</accession>
<dbReference type="Gene3D" id="3.90.1320.10">
    <property type="entry name" value="Outer-capsid protein sigma 3, large lobe"/>
    <property type="match status" value="1"/>
</dbReference>
<keyword evidence="4" id="KW-1185">Reference proteome</keyword>
<dbReference type="OrthoDB" id="849927at2759"/>
<dbReference type="InterPro" id="IPR025521">
    <property type="entry name" value="Neprosin_propep"/>
</dbReference>
<evidence type="ECO:0000256" key="1">
    <source>
        <dbReference type="SAM" id="MobiDB-lite"/>
    </source>
</evidence>
<dbReference type="EMBL" id="CM007384">
    <property type="protein sequence ID" value="ONK71380.1"/>
    <property type="molecule type" value="Genomic_DNA"/>
</dbReference>
<proteinExistence type="predicted"/>
<reference evidence="4" key="1">
    <citation type="journal article" date="2017" name="Nat. Commun.">
        <title>The asparagus genome sheds light on the origin and evolution of a young Y chromosome.</title>
        <authorList>
            <person name="Harkess A."/>
            <person name="Zhou J."/>
            <person name="Xu C."/>
            <person name="Bowers J.E."/>
            <person name="Van der Hulst R."/>
            <person name="Ayyampalayam S."/>
            <person name="Mercati F."/>
            <person name="Riccardi P."/>
            <person name="McKain M.R."/>
            <person name="Kakrana A."/>
            <person name="Tang H."/>
            <person name="Ray J."/>
            <person name="Groenendijk J."/>
            <person name="Arikit S."/>
            <person name="Mathioni S.M."/>
            <person name="Nakano M."/>
            <person name="Shan H."/>
            <person name="Telgmann-Rauber A."/>
            <person name="Kanno A."/>
            <person name="Yue Z."/>
            <person name="Chen H."/>
            <person name="Li W."/>
            <person name="Chen Y."/>
            <person name="Xu X."/>
            <person name="Zhang Y."/>
            <person name="Luo S."/>
            <person name="Chen H."/>
            <person name="Gao J."/>
            <person name="Mao Z."/>
            <person name="Pires J.C."/>
            <person name="Luo M."/>
            <person name="Kudrna D."/>
            <person name="Wing R.A."/>
            <person name="Meyers B.C."/>
            <person name="Yi K."/>
            <person name="Kong H."/>
            <person name="Lavrijsen P."/>
            <person name="Sunseri F."/>
            <person name="Falavigna A."/>
            <person name="Ye Y."/>
            <person name="Leebens-Mack J.H."/>
            <person name="Chen G."/>
        </authorList>
    </citation>
    <scope>NUCLEOTIDE SEQUENCE [LARGE SCALE GENOMIC DNA]</scope>
    <source>
        <strain evidence="4">cv. DH0086</strain>
    </source>
</reference>
<dbReference type="InterPro" id="IPR004314">
    <property type="entry name" value="Neprosin"/>
</dbReference>
<dbReference type="PANTHER" id="PTHR31589">
    <property type="entry name" value="PROTEIN, PUTATIVE (DUF239)-RELATED-RELATED"/>
    <property type="match status" value="1"/>
</dbReference>
<dbReference type="Proteomes" id="UP000243459">
    <property type="component" value="Chromosome 4"/>
</dbReference>
<dbReference type="InterPro" id="IPR053168">
    <property type="entry name" value="Glutamic_endopeptidase"/>
</dbReference>
<dbReference type="AlphaFoldDB" id="A0A5P1F4I9"/>
<evidence type="ECO:0000313" key="3">
    <source>
        <dbReference type="EMBL" id="ONK71380.1"/>
    </source>
</evidence>
<dbReference type="PROSITE" id="PS52045">
    <property type="entry name" value="NEPROSIN_PEP_CD"/>
    <property type="match status" value="1"/>
</dbReference>
<feature type="domain" description="Neprosin PEP catalytic" evidence="2">
    <location>
        <begin position="75"/>
        <end position="320"/>
    </location>
</feature>
<dbReference type="Pfam" id="PF14365">
    <property type="entry name" value="Neprosin_AP"/>
    <property type="match status" value="1"/>
</dbReference>
<name>A0A5P1F4I9_ASPOF</name>
<sequence>MQIEPSLKASNKTTHEVDSPTKTLQGWHAKGKCPEGTVPIRRVRKVDILRGASVESFGKKHPSFHISRENEEPADTVSNGHEHSVVVQSGDRYYGANADINLWSPRVRPNDFSLSQIWIISDESIQNTAEVGIMVYPKLYGDYESRLFVYWTADDYKSTGCYNLICSGFVQVSNSIALGTAFSPPSTYEGVQYSITIFIIKDPKSGHWWLSVGGYWVGYWPDSLLPDLRNGALYVEWGGEVYNDDYQQGSTTTEMGSGHFAEEGAMKAAFFDNLQTADVNGKFQYPTSLRAIVEKPKCYNLVAGDKYFYYGGPGKSAECP</sequence>
<feature type="region of interest" description="Disordered" evidence="1">
    <location>
        <begin position="1"/>
        <end position="31"/>
    </location>
</feature>
<dbReference type="OMA" id="PIRRIMK"/>
<evidence type="ECO:0000313" key="4">
    <source>
        <dbReference type="Proteomes" id="UP000243459"/>
    </source>
</evidence>
<gene>
    <name evidence="3" type="ORF">A4U43_C04F7950</name>
</gene>